<proteinExistence type="inferred from homology"/>
<dbReference type="EMBL" id="JAODUO010000407">
    <property type="protein sequence ID" value="KAK2181174.1"/>
    <property type="molecule type" value="Genomic_DNA"/>
</dbReference>
<evidence type="ECO:0000259" key="3">
    <source>
        <dbReference type="Pfam" id="PF14160"/>
    </source>
</evidence>
<dbReference type="InterPro" id="IPR025740">
    <property type="entry name" value="FAM110"/>
</dbReference>
<comment type="similarity">
    <text evidence="1">Belongs to the FAM110 family.</text>
</comment>
<dbReference type="PANTHER" id="PTHR14758:SF1">
    <property type="entry name" value="CENTROSOME-ASSOCIATED FAM110 C-TERMINAL DOMAIN-CONTAINING PROTEIN"/>
    <property type="match status" value="1"/>
</dbReference>
<dbReference type="AlphaFoldDB" id="A0AAD9L0N1"/>
<feature type="compositionally biased region" description="Basic and acidic residues" evidence="2">
    <location>
        <begin position="126"/>
        <end position="140"/>
    </location>
</feature>
<dbReference type="InterPro" id="IPR025741">
    <property type="entry name" value="FAM110_C"/>
</dbReference>
<evidence type="ECO:0000256" key="1">
    <source>
        <dbReference type="ARBA" id="ARBA00010576"/>
    </source>
</evidence>
<evidence type="ECO:0000313" key="6">
    <source>
        <dbReference type="Proteomes" id="UP001209878"/>
    </source>
</evidence>
<dbReference type="Pfam" id="PF14160">
    <property type="entry name" value="FAM110_C"/>
    <property type="match status" value="1"/>
</dbReference>
<feature type="domain" description="Centrosome-associated FAM110 N-terminal" evidence="4">
    <location>
        <begin position="8"/>
        <end position="38"/>
    </location>
</feature>
<dbReference type="InterPro" id="IPR025739">
    <property type="entry name" value="FAM110_N"/>
</dbReference>
<feature type="region of interest" description="Disordered" evidence="2">
    <location>
        <begin position="126"/>
        <end position="194"/>
    </location>
</feature>
<evidence type="ECO:0008006" key="7">
    <source>
        <dbReference type="Google" id="ProtNLM"/>
    </source>
</evidence>
<keyword evidence="6" id="KW-1185">Reference proteome</keyword>
<protein>
    <recommendedName>
        <fullName evidence="7">Centrosome-associated FAM110 C-terminal domain-containing protein</fullName>
    </recommendedName>
</protein>
<evidence type="ECO:0000256" key="2">
    <source>
        <dbReference type="SAM" id="MobiDB-lite"/>
    </source>
</evidence>
<reference evidence="5" key="1">
    <citation type="journal article" date="2023" name="Mol. Biol. Evol.">
        <title>Third-Generation Sequencing Reveals the Adaptive Role of the Epigenome in Three Deep-Sea Polychaetes.</title>
        <authorList>
            <person name="Perez M."/>
            <person name="Aroh O."/>
            <person name="Sun Y."/>
            <person name="Lan Y."/>
            <person name="Juniper S.K."/>
            <person name="Young C.R."/>
            <person name="Angers B."/>
            <person name="Qian P.Y."/>
        </authorList>
    </citation>
    <scope>NUCLEOTIDE SEQUENCE</scope>
    <source>
        <strain evidence="5">R07B-5</strain>
    </source>
</reference>
<dbReference type="Proteomes" id="UP001209878">
    <property type="component" value="Unassembled WGS sequence"/>
</dbReference>
<sequence length="307" mass="33450">MLAAFERTDRRSAVEQLEESKVQYVKSEQVLDHRQLPKNIDTLHVGWCRCKSSLTAETDQLCSSAEGQCLHRQGEFFPADCGRTGGVVREQGAQHGHGETHCVADSQLTDGARCSGAAVMERLAPRMDKPRLHLTREHGTDSGSDVGGVGPSSQLLQPEDPSAPAVIVRRHRKGVSRSRSDVIKRHSSSSDISARFSRNSADLERFFNSMGLEQSILEPMLSVPAARAPSASTLNLFDCSSSLTSANPRSSYSDDSYTDPAVPRACLDNVHKSAGQTSSIVERNARIIKWLCGVKKAQPQHDASLTQ</sequence>
<comment type="caution">
    <text evidence="5">The sequence shown here is derived from an EMBL/GenBank/DDBJ whole genome shotgun (WGS) entry which is preliminary data.</text>
</comment>
<dbReference type="Pfam" id="PF14161">
    <property type="entry name" value="FAM110_N"/>
    <property type="match status" value="1"/>
</dbReference>
<gene>
    <name evidence="5" type="ORF">NP493_407g00018</name>
</gene>
<organism evidence="5 6">
    <name type="scientific">Ridgeia piscesae</name>
    <name type="common">Tubeworm</name>
    <dbReference type="NCBI Taxonomy" id="27915"/>
    <lineage>
        <taxon>Eukaryota</taxon>
        <taxon>Metazoa</taxon>
        <taxon>Spiralia</taxon>
        <taxon>Lophotrochozoa</taxon>
        <taxon>Annelida</taxon>
        <taxon>Polychaeta</taxon>
        <taxon>Sedentaria</taxon>
        <taxon>Canalipalpata</taxon>
        <taxon>Sabellida</taxon>
        <taxon>Siboglinidae</taxon>
        <taxon>Ridgeia</taxon>
    </lineage>
</organism>
<evidence type="ECO:0000259" key="4">
    <source>
        <dbReference type="Pfam" id="PF14161"/>
    </source>
</evidence>
<name>A0AAD9L0N1_RIDPI</name>
<evidence type="ECO:0000313" key="5">
    <source>
        <dbReference type="EMBL" id="KAK2181174.1"/>
    </source>
</evidence>
<dbReference type="PANTHER" id="PTHR14758">
    <property type="entry name" value="AGAP005440-PA"/>
    <property type="match status" value="1"/>
</dbReference>
<accession>A0AAD9L0N1</accession>
<feature type="domain" description="Centrosome-associated FAM110 C-terminal" evidence="3">
    <location>
        <begin position="186"/>
        <end position="297"/>
    </location>
</feature>